<gene>
    <name evidence="4" type="ORF">CR162_11340</name>
</gene>
<dbReference type="Pfam" id="PF13449">
    <property type="entry name" value="Phytase-like"/>
    <property type="match status" value="1"/>
</dbReference>
<feature type="region of interest" description="Disordered" evidence="1">
    <location>
        <begin position="67"/>
        <end position="88"/>
    </location>
</feature>
<keyword evidence="5" id="KW-1185">Reference proteome</keyword>
<evidence type="ECO:0000259" key="3">
    <source>
        <dbReference type="Pfam" id="PF13449"/>
    </source>
</evidence>
<comment type="caution">
    <text evidence="4">The sequence shown here is derived from an EMBL/GenBank/DDBJ whole genome shotgun (WGS) entry which is preliminary data.</text>
</comment>
<reference evidence="4 5" key="1">
    <citation type="submission" date="2017-10" db="EMBL/GenBank/DDBJ databases">
        <authorList>
            <person name="Banno H."/>
            <person name="Chua N.-H."/>
        </authorList>
    </citation>
    <scope>NUCLEOTIDE SEQUENCE [LARGE SCALE GENOMIC DNA]</scope>
    <source>
        <strain evidence="4 5">YW11</strain>
    </source>
</reference>
<feature type="domain" description="Phytase-like" evidence="3">
    <location>
        <begin position="100"/>
        <end position="441"/>
    </location>
</feature>
<evidence type="ECO:0000256" key="2">
    <source>
        <dbReference type="SAM" id="SignalP"/>
    </source>
</evidence>
<feature type="signal peptide" evidence="2">
    <location>
        <begin position="1"/>
        <end position="20"/>
    </location>
</feature>
<proteinExistence type="predicted"/>
<evidence type="ECO:0000256" key="1">
    <source>
        <dbReference type="SAM" id="MobiDB-lite"/>
    </source>
</evidence>
<dbReference type="Proteomes" id="UP000223527">
    <property type="component" value="Unassembled WGS sequence"/>
</dbReference>
<feature type="chain" id="PRO_5012225948" description="Phytase-like domain-containing protein" evidence="2">
    <location>
        <begin position="21"/>
        <end position="470"/>
    </location>
</feature>
<evidence type="ECO:0000313" key="5">
    <source>
        <dbReference type="Proteomes" id="UP000223527"/>
    </source>
</evidence>
<dbReference type="PANTHER" id="PTHR37957">
    <property type="entry name" value="BLR7070 PROTEIN"/>
    <property type="match status" value="1"/>
</dbReference>
<keyword evidence="2" id="KW-0732">Signal</keyword>
<dbReference type="PANTHER" id="PTHR37957:SF1">
    <property type="entry name" value="PHYTASE-LIKE DOMAIN-CONTAINING PROTEIN"/>
    <property type="match status" value="1"/>
</dbReference>
<dbReference type="InterPro" id="IPR027372">
    <property type="entry name" value="Phytase-like_dom"/>
</dbReference>
<dbReference type="AlphaFoldDB" id="A0A2C7ABG3"/>
<sequence>MRAMLLAATALLGLAGAAHAQQNQTQQNQGGTRLEARLAGHAVLPAFTMALPPADAPRDALVSGKFTGAGREERPGSIPGTTGPAPDGRPTGISLPFIGQPVQGFSGIKPVRGEPGAYWVLTDNGFGAKKNSPDALLMFHKVRPDFRTGAVAVERTVFLSDPDRRVPFRIAYEGTGARYLTGADFDPESIQPLPGGQGFWIGEEFGPYLIQVDAEGRVRQVVETMLDGQAIRSPDHPALTVAASPTAGVPFQVQRSGGYEGMAMLPDGSRLWALLEKPVLADGGKPEGAFLRMIELDAQKGSWTGRSLKYRLEPGATAIGDFNFIDERRALVIERDNGEGDPSLACAQGQASGQRPPACFASPARHKRIYLVDLGAADAEGFVRKLAYVDLMDIRDPEGVARQRGDRAANAPRDRFGFPFFTIEDVAMVDAEHIIVANDNNLPFSAGRHLTRADDNEFILLHVPELLRTR</sequence>
<dbReference type="EMBL" id="PDNU01000019">
    <property type="protein sequence ID" value="PHK94745.1"/>
    <property type="molecule type" value="Genomic_DNA"/>
</dbReference>
<organism evidence="4 5">
    <name type="scientific">Teichococcus rhizosphaerae</name>
    <dbReference type="NCBI Taxonomy" id="1335062"/>
    <lineage>
        <taxon>Bacteria</taxon>
        <taxon>Pseudomonadati</taxon>
        <taxon>Pseudomonadota</taxon>
        <taxon>Alphaproteobacteria</taxon>
        <taxon>Acetobacterales</taxon>
        <taxon>Roseomonadaceae</taxon>
        <taxon>Roseomonas</taxon>
    </lineage>
</organism>
<evidence type="ECO:0000313" key="4">
    <source>
        <dbReference type="EMBL" id="PHK94745.1"/>
    </source>
</evidence>
<dbReference type="RefSeq" id="WP_099095672.1">
    <property type="nucleotide sequence ID" value="NZ_PDNU01000019.1"/>
</dbReference>
<name>A0A2C7ABG3_9PROT</name>
<accession>A0A2C7ABG3</accession>
<dbReference type="OrthoDB" id="9795869at2"/>
<protein>
    <recommendedName>
        <fullName evidence="3">Phytase-like domain-containing protein</fullName>
    </recommendedName>
</protein>